<feature type="compositionally biased region" description="Basic and acidic residues" evidence="9">
    <location>
        <begin position="863"/>
        <end position="882"/>
    </location>
</feature>
<evidence type="ECO:0000256" key="9">
    <source>
        <dbReference type="SAM" id="MobiDB-lite"/>
    </source>
</evidence>
<dbReference type="GO" id="GO:0061709">
    <property type="term" value="P:reticulophagy"/>
    <property type="evidence" value="ECO:0007669"/>
    <property type="project" value="TreeGrafter"/>
</dbReference>
<dbReference type="Gene3D" id="1.10.287.1490">
    <property type="match status" value="1"/>
</dbReference>
<feature type="region of interest" description="Disordered" evidence="9">
    <location>
        <begin position="845"/>
        <end position="894"/>
    </location>
</feature>
<comment type="subcellular location">
    <subcellularLocation>
        <location evidence="7">Preautophagosomal structure membrane</location>
        <topology evidence="7">Peripheral membrane protein</topology>
    </subcellularLocation>
    <subcellularLocation>
        <location evidence="7">Vacuole membrane</location>
        <topology evidence="7">Peripheral membrane protein</topology>
    </subcellularLocation>
    <text evidence="7">During pexophagy, accumulates in the vacuolar membrane region, where the peroxisomes contact the vacuole.</text>
</comment>
<dbReference type="GO" id="GO:0034517">
    <property type="term" value="P:ribophagy"/>
    <property type="evidence" value="ECO:0007669"/>
    <property type="project" value="TreeGrafter"/>
</dbReference>
<comment type="function">
    <text evidence="7">Involved in cytoplasm to vacuole transport (Cvt), pexophagy, mitophagy and nucleophagy. Recruits mitochondria for their selective degradation via autophagy (mitophagy) during starvation. Works as scaffold proteins that recruit ATG proteins to the pre-autophagosome (PAS), the site of vesicle/autophagosome formation. Required for the Cvt vesicles completion.</text>
</comment>
<feature type="compositionally biased region" description="Basic and acidic residues" evidence="9">
    <location>
        <begin position="1314"/>
        <end position="1338"/>
    </location>
</feature>
<dbReference type="InterPro" id="IPR045326">
    <property type="entry name" value="ATG17-like_dom"/>
</dbReference>
<evidence type="ECO:0000256" key="2">
    <source>
        <dbReference type="ARBA" id="ARBA00013804"/>
    </source>
</evidence>
<dbReference type="InterPro" id="IPR019460">
    <property type="entry name" value="Atg11_C"/>
</dbReference>
<dbReference type="PANTHER" id="PTHR13222">
    <property type="entry name" value="RB1-INDUCIBLE COILED-COIL"/>
    <property type="match status" value="1"/>
</dbReference>
<protein>
    <recommendedName>
        <fullName evidence="2 7">Autophagy-related protein 11</fullName>
    </recommendedName>
</protein>
<keyword evidence="5 7" id="KW-0072">Autophagy</keyword>
<keyword evidence="6 8" id="KW-0175">Coiled coil</keyword>
<dbReference type="GO" id="GO:1990316">
    <property type="term" value="C:Atg1/ULK1 kinase complex"/>
    <property type="evidence" value="ECO:0007669"/>
    <property type="project" value="TreeGrafter"/>
</dbReference>
<dbReference type="GO" id="GO:1903599">
    <property type="term" value="P:positive regulation of autophagy of mitochondrion"/>
    <property type="evidence" value="ECO:0007669"/>
    <property type="project" value="UniProtKB-UniRule"/>
</dbReference>
<evidence type="ECO:0000256" key="1">
    <source>
        <dbReference type="ARBA" id="ARBA00009729"/>
    </source>
</evidence>
<evidence type="ECO:0000313" key="12">
    <source>
        <dbReference type="EMBL" id="KAF2097633.1"/>
    </source>
</evidence>
<dbReference type="GO" id="GO:0034727">
    <property type="term" value="P:piecemeal microautophagy of the nucleus"/>
    <property type="evidence" value="ECO:0007669"/>
    <property type="project" value="TreeGrafter"/>
</dbReference>
<evidence type="ECO:0000256" key="5">
    <source>
        <dbReference type="ARBA" id="ARBA00023006"/>
    </source>
</evidence>
<dbReference type="GO" id="GO:0019901">
    <property type="term" value="F:protein kinase binding"/>
    <property type="evidence" value="ECO:0007669"/>
    <property type="project" value="TreeGrafter"/>
</dbReference>
<dbReference type="PANTHER" id="PTHR13222:SF1">
    <property type="entry name" value="RB1-INDUCIBLE COILED-COIL PROTEIN 1"/>
    <property type="match status" value="1"/>
</dbReference>
<comment type="caution">
    <text evidence="12">The sequence shown here is derived from an EMBL/GenBank/DDBJ whole genome shotgun (WGS) entry which is preliminary data.</text>
</comment>
<feature type="region of interest" description="Disordered" evidence="9">
    <location>
        <begin position="585"/>
        <end position="642"/>
    </location>
</feature>
<accession>A0A9P4M550</accession>
<evidence type="ECO:0000256" key="3">
    <source>
        <dbReference type="ARBA" id="ARBA00022448"/>
    </source>
</evidence>
<evidence type="ECO:0000259" key="11">
    <source>
        <dbReference type="Pfam" id="PF10377"/>
    </source>
</evidence>
<evidence type="ECO:0000256" key="6">
    <source>
        <dbReference type="ARBA" id="ARBA00023054"/>
    </source>
</evidence>
<dbReference type="GO" id="GO:0005774">
    <property type="term" value="C:vacuolar membrane"/>
    <property type="evidence" value="ECO:0007669"/>
    <property type="project" value="UniProtKB-SubCell"/>
</dbReference>
<gene>
    <name evidence="12" type="ORF">NA57DRAFT_41769</name>
</gene>
<proteinExistence type="inferred from homology"/>
<dbReference type="GO" id="GO:0000045">
    <property type="term" value="P:autophagosome assembly"/>
    <property type="evidence" value="ECO:0007669"/>
    <property type="project" value="UniProtKB-UniRule"/>
</dbReference>
<dbReference type="Pfam" id="PF10377">
    <property type="entry name" value="ATG11"/>
    <property type="match status" value="1"/>
</dbReference>
<name>A0A9P4M550_9PEZI</name>
<evidence type="ECO:0000256" key="8">
    <source>
        <dbReference type="SAM" id="Coils"/>
    </source>
</evidence>
<feature type="coiled-coil region" evidence="8">
    <location>
        <begin position="543"/>
        <end position="577"/>
    </location>
</feature>
<feature type="domain" description="Autophagy-related protein 11 C-terminal" evidence="11">
    <location>
        <begin position="1081"/>
        <end position="1229"/>
    </location>
</feature>
<dbReference type="Pfam" id="PF04108">
    <property type="entry name" value="ATG17_like"/>
    <property type="match status" value="1"/>
</dbReference>
<evidence type="ECO:0000313" key="13">
    <source>
        <dbReference type="Proteomes" id="UP000799772"/>
    </source>
</evidence>
<feature type="region of interest" description="Disordered" evidence="9">
    <location>
        <begin position="1251"/>
        <end position="1338"/>
    </location>
</feature>
<keyword evidence="13" id="KW-1185">Reference proteome</keyword>
<feature type="compositionally biased region" description="Polar residues" evidence="9">
    <location>
        <begin position="845"/>
        <end position="862"/>
    </location>
</feature>
<comment type="similarity">
    <text evidence="1 7">Belongs to the ATG11 family.</text>
</comment>
<keyword evidence="7" id="KW-0926">Vacuole</keyword>
<evidence type="ECO:0000259" key="10">
    <source>
        <dbReference type="Pfam" id="PF04108"/>
    </source>
</evidence>
<feature type="compositionally biased region" description="Polar residues" evidence="9">
    <location>
        <begin position="623"/>
        <end position="637"/>
    </location>
</feature>
<dbReference type="GO" id="GO:0000422">
    <property type="term" value="P:autophagy of mitochondrion"/>
    <property type="evidence" value="ECO:0007669"/>
    <property type="project" value="TreeGrafter"/>
</dbReference>
<feature type="region of interest" description="Disordered" evidence="9">
    <location>
        <begin position="1187"/>
        <end position="1212"/>
    </location>
</feature>
<dbReference type="GO" id="GO:0060090">
    <property type="term" value="F:molecular adaptor activity"/>
    <property type="evidence" value="ECO:0007669"/>
    <property type="project" value="TreeGrafter"/>
</dbReference>
<keyword evidence="3 7" id="KW-0813">Transport</keyword>
<feature type="coiled-coil region" evidence="8">
    <location>
        <begin position="647"/>
        <end position="784"/>
    </location>
</feature>
<evidence type="ECO:0000256" key="4">
    <source>
        <dbReference type="ARBA" id="ARBA00022927"/>
    </source>
</evidence>
<feature type="domain" description="Autophagy protein ATG17-like" evidence="10">
    <location>
        <begin position="99"/>
        <end position="455"/>
    </location>
</feature>
<dbReference type="GO" id="GO:0015031">
    <property type="term" value="P:protein transport"/>
    <property type="evidence" value="ECO:0007669"/>
    <property type="project" value="UniProtKB-KW"/>
</dbReference>
<comment type="subunit">
    <text evidence="7">Homodimer.</text>
</comment>
<evidence type="ECO:0000256" key="7">
    <source>
        <dbReference type="RuleBase" id="RU367075"/>
    </source>
</evidence>
<reference evidence="12" key="1">
    <citation type="journal article" date="2020" name="Stud. Mycol.">
        <title>101 Dothideomycetes genomes: a test case for predicting lifestyles and emergence of pathogens.</title>
        <authorList>
            <person name="Haridas S."/>
            <person name="Albert R."/>
            <person name="Binder M."/>
            <person name="Bloem J."/>
            <person name="Labutti K."/>
            <person name="Salamov A."/>
            <person name="Andreopoulos B."/>
            <person name="Baker S."/>
            <person name="Barry K."/>
            <person name="Bills G."/>
            <person name="Bluhm B."/>
            <person name="Cannon C."/>
            <person name="Castanera R."/>
            <person name="Culley D."/>
            <person name="Daum C."/>
            <person name="Ezra D."/>
            <person name="Gonzalez J."/>
            <person name="Henrissat B."/>
            <person name="Kuo A."/>
            <person name="Liang C."/>
            <person name="Lipzen A."/>
            <person name="Lutzoni F."/>
            <person name="Magnuson J."/>
            <person name="Mondo S."/>
            <person name="Nolan M."/>
            <person name="Ohm R."/>
            <person name="Pangilinan J."/>
            <person name="Park H.-J."/>
            <person name="Ramirez L."/>
            <person name="Alfaro M."/>
            <person name="Sun H."/>
            <person name="Tritt A."/>
            <person name="Yoshinaga Y."/>
            <person name="Zwiers L.-H."/>
            <person name="Turgeon B."/>
            <person name="Goodwin S."/>
            <person name="Spatafora J."/>
            <person name="Crous P."/>
            <person name="Grigoriev I."/>
        </authorList>
    </citation>
    <scope>NUCLEOTIDE SEQUENCE</scope>
    <source>
        <strain evidence="12">CBS 133067</strain>
    </source>
</reference>
<feature type="compositionally biased region" description="Low complexity" evidence="9">
    <location>
        <begin position="1269"/>
        <end position="1300"/>
    </location>
</feature>
<dbReference type="SUPFAM" id="SSF57997">
    <property type="entry name" value="Tropomyosin"/>
    <property type="match status" value="1"/>
</dbReference>
<organism evidence="12 13">
    <name type="scientific">Rhizodiscina lignyota</name>
    <dbReference type="NCBI Taxonomy" id="1504668"/>
    <lineage>
        <taxon>Eukaryota</taxon>
        <taxon>Fungi</taxon>
        <taxon>Dikarya</taxon>
        <taxon>Ascomycota</taxon>
        <taxon>Pezizomycotina</taxon>
        <taxon>Dothideomycetes</taxon>
        <taxon>Pleosporomycetidae</taxon>
        <taxon>Aulographales</taxon>
        <taxon>Rhizodiscinaceae</taxon>
        <taxon>Rhizodiscina</taxon>
    </lineage>
</organism>
<keyword evidence="7" id="KW-0472">Membrane</keyword>
<dbReference type="EMBL" id="ML978128">
    <property type="protein sequence ID" value="KAF2097633.1"/>
    <property type="molecule type" value="Genomic_DNA"/>
</dbReference>
<dbReference type="InterPro" id="IPR040040">
    <property type="entry name" value="ATG11"/>
</dbReference>
<keyword evidence="4 7" id="KW-0653">Protein transport</keyword>
<dbReference type="OrthoDB" id="447953at2759"/>
<dbReference type="GO" id="GO:0034045">
    <property type="term" value="C:phagophore assembly site membrane"/>
    <property type="evidence" value="ECO:0007669"/>
    <property type="project" value="UniProtKB-SubCell"/>
</dbReference>
<sequence length="1338" mass="150459">MSLSVFVAHTGTRLDADPTAFESLDSLRTWIADATTIPTVDQILLTEKGRHVKLPTLLIEKEIFVYDRALFSTSATPIEPPLSPIPDVFEPDQPPDTLANEKNIKAWEALFKARRDWTLNLVQQCGSMADVADRYILEQSVIERSLLIATANHDTHIRNVDQKHSDAKAWFDDVAREQEDHLQHWQADLARLETIAARKEFHGFFLLQEKTENGRTKGENLGAFVDRDVVRKAAVRSRTIIDMFTKRVADVGHSIASISANYKDLREGITRSQSQYGPDAQEEPGRLMKEINAVAKKVASDYDHVASLPAVPKSVTSASKLALLHTRNFLPAIAEYSMEMNDLVRRAVDQKNLAVSNALERMRAIASIESTLSSVHADINALDVPADDLEAFEQLSTVSRLPFVYGSLMVEAVRRGEWIEKMKCDSSTLAEEIAGYQEEEQRRRKKWLKNMSDVLRVDTMEGKTLGVEINLLGEENSWPEVSREELEEYLNALAQAGDLQPVIDNLAQAIKDMDKPTRQQLRRAKTFKAGSVHEAGFGRGSLMLRGEDEMRVFREANARLEEELKGQKSRVRKLEDLVHRQSHVGRLSLGSGFTPQGEKSPEPMTPDQPIAAASPRLEEQLSRRGSTASRRLSANQMSEEKGLARKLVKLEAELLAERVARADLEKEALSRQEGHEDVKRQIDEAISTKKDIMENMEAQQKEFAIERRSLEEELSRAKQRIEEAEDELDRVLGSRDQERAGADGRLQSLIGDLDQFRKESAEEHQKAEDRIKELEDQINKKDQTDYERKALLADVWNQFSTQETAPEDHSQLISGLEDLARRSVDQLRDLQRAVALAKSENDTLQTTIDEQKTEMTSLTSQISEHEEEGRKLRDELNAERSRASSLSAELNEDRQRLKELQDTFTEGETGKEALRMRMTESENRAVRLSAQLAEAQSHANGLDVELSILQKKHDKMQGTADLQAERLQQRSQRAKDLTERLYTQTDRLRRLLETLGFAVTHQDDTMIIQRASKANSSTILSDASMSLTRSVSTPAPVKRLSEELDLSILHWMEKDDVDEENKKYTDYLATLDKFDLALFSDAIAKRMRDIEHTARKWQKEARSYRDKSHRAASDAHDKIAFRGFKEGDLALFLPTRNQATRPWAAFNVGAPHYFLREQEGHKLHNKEWLVARISKIEERVVDLSKTMDGAKAPSDGRSIGETSDGVSFEDDNPFDLSDGLRWYLLDAAEEKTGAPTTLGLGRPTVGTAKVDARGSIRINKSRSGDDASKNLSRSLDSRRSSTNSKKGVPAPGGADAATGPSHLRTSSNASSLRPKPDDSADAAKDDAAEVRHDQLFGP</sequence>
<dbReference type="Proteomes" id="UP000799772">
    <property type="component" value="Unassembled WGS sequence"/>
</dbReference>